<gene>
    <name evidence="6" type="ORF">HU830_06190</name>
</gene>
<keyword evidence="1" id="KW-0436">Ligase</keyword>
<organism evidence="6 7">
    <name type="scientific">Bombilactobacillus apium</name>
    <dbReference type="NCBI Taxonomy" id="2675299"/>
    <lineage>
        <taxon>Bacteria</taxon>
        <taxon>Bacillati</taxon>
        <taxon>Bacillota</taxon>
        <taxon>Bacilli</taxon>
        <taxon>Lactobacillales</taxon>
        <taxon>Lactobacillaceae</taxon>
        <taxon>Bombilactobacillus</taxon>
    </lineage>
</organism>
<dbReference type="RefSeq" id="WP_176942907.1">
    <property type="nucleotide sequence ID" value="NZ_JABZEC010000005.1"/>
</dbReference>
<evidence type="ECO:0000256" key="4">
    <source>
        <dbReference type="PROSITE-ProRule" id="PRU00409"/>
    </source>
</evidence>
<comment type="caution">
    <text evidence="6">The sequence shown here is derived from an EMBL/GenBank/DDBJ whole genome shotgun (WGS) entry which is preliminary data.</text>
</comment>
<keyword evidence="7" id="KW-1185">Reference proteome</keyword>
<dbReference type="EMBL" id="JABZEC010000005">
    <property type="protein sequence ID" value="NVY96744.1"/>
    <property type="molecule type" value="Genomic_DNA"/>
</dbReference>
<dbReference type="PANTHER" id="PTHR43585">
    <property type="entry name" value="FUMIPYRROLE BIOSYNTHESIS PROTEIN C"/>
    <property type="match status" value="1"/>
</dbReference>
<sequence>MNFVLVGKSVVVARKLYSVSSQNNIIVVDESSYLDSISMPAEIQNGPYIEISHDSTKSIAKVLQALATVSVDAVIPAFERTVTLANELAKALNLPRIGDLGTKIFRNKAALRQFCQPLPLNQPAYQEVNSISQLSHFFKQHGPLILKPTGLAGSLGVVKITSSEQLEAKFSSSREICQKSQPKVSLIAEEMITGSEYSCEYLVNNGQVVFQNITKKFKFHNDFFVESGHLVPAIVNDNLKQNIYRMMNCLVEAADIGTAVLHAEWLVTANNQAYLVECAGRRPGDRIVDLITEAYGQDFLWKYCQLLANRSVVFEQKTIKFASQTYFDAQPGRIVQIKREDILKKYPHQLAVAVGDTVTTFSDSEKRLGYFIVSDPDYFKLEDRRKSVLQQFKIVTNKLVTK</sequence>
<evidence type="ECO:0000259" key="5">
    <source>
        <dbReference type="PROSITE" id="PS50975"/>
    </source>
</evidence>
<dbReference type="InterPro" id="IPR052032">
    <property type="entry name" value="ATP-dep_AA_Ligase"/>
</dbReference>
<dbReference type="GO" id="GO:0016874">
    <property type="term" value="F:ligase activity"/>
    <property type="evidence" value="ECO:0007669"/>
    <property type="project" value="UniProtKB-KW"/>
</dbReference>
<protein>
    <submittedName>
        <fullName evidence="6">ATP-grasp domain-containing protein</fullName>
    </submittedName>
</protein>
<evidence type="ECO:0000256" key="3">
    <source>
        <dbReference type="ARBA" id="ARBA00022840"/>
    </source>
</evidence>
<keyword evidence="3 4" id="KW-0067">ATP-binding</keyword>
<proteinExistence type="predicted"/>
<feature type="domain" description="ATP-grasp" evidence="5">
    <location>
        <begin position="112"/>
        <end position="308"/>
    </location>
</feature>
<dbReference type="GO" id="GO:0005524">
    <property type="term" value="F:ATP binding"/>
    <property type="evidence" value="ECO:0007669"/>
    <property type="project" value="UniProtKB-UniRule"/>
</dbReference>
<dbReference type="Gene3D" id="3.30.470.20">
    <property type="entry name" value="ATP-grasp fold, B domain"/>
    <property type="match status" value="1"/>
</dbReference>
<evidence type="ECO:0000313" key="6">
    <source>
        <dbReference type="EMBL" id="NVY96744.1"/>
    </source>
</evidence>
<dbReference type="Pfam" id="PF13535">
    <property type="entry name" value="ATP-grasp_4"/>
    <property type="match status" value="1"/>
</dbReference>
<dbReference type="AlphaFoldDB" id="A0A850QY35"/>
<accession>A0A850QY35</accession>
<name>A0A850QY35_9LACO</name>
<evidence type="ECO:0000256" key="2">
    <source>
        <dbReference type="ARBA" id="ARBA00022741"/>
    </source>
</evidence>
<dbReference type="GO" id="GO:0046872">
    <property type="term" value="F:metal ion binding"/>
    <property type="evidence" value="ECO:0007669"/>
    <property type="project" value="InterPro"/>
</dbReference>
<reference evidence="6 7" key="1">
    <citation type="submission" date="2020-06" db="EMBL/GenBank/DDBJ databases">
        <authorList>
            <person name="Kang J."/>
        </authorList>
    </citation>
    <scope>NUCLEOTIDE SEQUENCE [LARGE SCALE GENOMIC DNA]</scope>
    <source>
        <strain evidence="6 7">DCY120</strain>
    </source>
</reference>
<dbReference type="InterPro" id="IPR011761">
    <property type="entry name" value="ATP-grasp"/>
</dbReference>
<dbReference type="SUPFAM" id="SSF56059">
    <property type="entry name" value="Glutathione synthetase ATP-binding domain-like"/>
    <property type="match status" value="1"/>
</dbReference>
<dbReference type="PROSITE" id="PS50975">
    <property type="entry name" value="ATP_GRASP"/>
    <property type="match status" value="1"/>
</dbReference>
<evidence type="ECO:0000256" key="1">
    <source>
        <dbReference type="ARBA" id="ARBA00022598"/>
    </source>
</evidence>
<dbReference type="Gene3D" id="3.40.50.20">
    <property type="match status" value="1"/>
</dbReference>
<dbReference type="PANTHER" id="PTHR43585:SF2">
    <property type="entry name" value="ATP-GRASP ENZYME FSQD"/>
    <property type="match status" value="1"/>
</dbReference>
<keyword evidence="2 4" id="KW-0547">Nucleotide-binding</keyword>
<dbReference type="Proteomes" id="UP000563523">
    <property type="component" value="Unassembled WGS sequence"/>
</dbReference>
<evidence type="ECO:0000313" key="7">
    <source>
        <dbReference type="Proteomes" id="UP000563523"/>
    </source>
</evidence>